<sequence length="291" mass="33736">MDSTIIKDFIFKPLTLGSLIMVISYAFETISKSIPKERHDELADKLASFNLTNLVNEVSNALSASFDNIFGEKYLSVKSFKKATIFSFISVIVFYFLALSLHEISWEGLIWKDWFFWLIHMTINFTIFNLIPDYFIYVKTRYVLHLLADGNHNYTRVLIIDLLVTLVFGITKFLLITYVLSTIFEFRNDEMFVSGWNALTLSVSNFDGTGVTYLNAVPGVFIYSSLFFSVFPWFYILSSFLANNSKKFFEFSYFIKKWIDFVNKPIESLKTISVIVIILLGLIVFILDLIF</sequence>
<feature type="transmembrane region" description="Helical" evidence="1">
    <location>
        <begin position="83"/>
        <end position="102"/>
    </location>
</feature>
<feature type="transmembrane region" description="Helical" evidence="1">
    <location>
        <begin position="158"/>
        <end position="184"/>
    </location>
</feature>
<dbReference type="STRING" id="692418.SAMN04488029_3158"/>
<gene>
    <name evidence="2" type="ORF">SAMN04488029_3158</name>
</gene>
<dbReference type="RefSeq" id="WP_084373794.1">
    <property type="nucleotide sequence ID" value="NZ_FWYF01000003.1"/>
</dbReference>
<proteinExistence type="predicted"/>
<dbReference type="Proteomes" id="UP000192472">
    <property type="component" value="Unassembled WGS sequence"/>
</dbReference>
<feature type="transmembrane region" description="Helical" evidence="1">
    <location>
        <begin position="271"/>
        <end position="290"/>
    </location>
</feature>
<evidence type="ECO:0000313" key="3">
    <source>
        <dbReference type="Proteomes" id="UP000192472"/>
    </source>
</evidence>
<keyword evidence="1" id="KW-1133">Transmembrane helix</keyword>
<feature type="transmembrane region" description="Helical" evidence="1">
    <location>
        <begin position="220"/>
        <end position="242"/>
    </location>
</feature>
<protein>
    <submittedName>
        <fullName evidence="2">Uncharacterized protein</fullName>
    </submittedName>
</protein>
<accession>A0A1W2GJX4</accession>
<organism evidence="2 3">
    <name type="scientific">Reichenbachiella faecimaris</name>
    <dbReference type="NCBI Taxonomy" id="692418"/>
    <lineage>
        <taxon>Bacteria</taxon>
        <taxon>Pseudomonadati</taxon>
        <taxon>Bacteroidota</taxon>
        <taxon>Cytophagia</taxon>
        <taxon>Cytophagales</taxon>
        <taxon>Reichenbachiellaceae</taxon>
        <taxon>Reichenbachiella</taxon>
    </lineage>
</organism>
<keyword evidence="1" id="KW-0812">Transmembrane</keyword>
<evidence type="ECO:0000313" key="2">
    <source>
        <dbReference type="EMBL" id="SMD36950.1"/>
    </source>
</evidence>
<name>A0A1W2GJX4_REIFA</name>
<dbReference type="EMBL" id="FWYF01000003">
    <property type="protein sequence ID" value="SMD36950.1"/>
    <property type="molecule type" value="Genomic_DNA"/>
</dbReference>
<keyword evidence="3" id="KW-1185">Reference proteome</keyword>
<dbReference type="AlphaFoldDB" id="A0A1W2GJX4"/>
<evidence type="ECO:0000256" key="1">
    <source>
        <dbReference type="SAM" id="Phobius"/>
    </source>
</evidence>
<reference evidence="2 3" key="1">
    <citation type="submission" date="2017-04" db="EMBL/GenBank/DDBJ databases">
        <authorList>
            <person name="Afonso C.L."/>
            <person name="Miller P.J."/>
            <person name="Scott M.A."/>
            <person name="Spackman E."/>
            <person name="Goraichik I."/>
            <person name="Dimitrov K.M."/>
            <person name="Suarez D.L."/>
            <person name="Swayne D.E."/>
        </authorList>
    </citation>
    <scope>NUCLEOTIDE SEQUENCE [LARGE SCALE GENOMIC DNA]</scope>
    <source>
        <strain evidence="2 3">DSM 26133</strain>
    </source>
</reference>
<feature type="transmembrane region" description="Helical" evidence="1">
    <location>
        <begin position="114"/>
        <end position="137"/>
    </location>
</feature>
<keyword evidence="1" id="KW-0472">Membrane</keyword>